<dbReference type="KEGG" id="smen:SAMEA4412692_1580"/>
<dbReference type="Gene3D" id="1.10.150.20">
    <property type="entry name" value="5' to 3' exonuclease, C-terminal subdomain"/>
    <property type="match status" value="1"/>
</dbReference>
<proteinExistence type="predicted"/>
<dbReference type="EMBL" id="LT906439">
    <property type="protein sequence ID" value="SNU89666.1"/>
    <property type="molecule type" value="Genomic_DNA"/>
</dbReference>
<dbReference type="GO" id="GO:0000166">
    <property type="term" value="F:nucleotide binding"/>
    <property type="evidence" value="ECO:0007669"/>
    <property type="project" value="InterPro"/>
</dbReference>
<dbReference type="Proteomes" id="UP000215185">
    <property type="component" value="Chromosome 1"/>
</dbReference>
<gene>
    <name evidence="2" type="ORF">SAMEA4412692_01580</name>
</gene>
<dbReference type="RefSeq" id="WP_018373300.1">
    <property type="nucleotide sequence ID" value="NZ_JBCLRV010000009.1"/>
</dbReference>
<reference evidence="2 3" key="1">
    <citation type="submission" date="2017-06" db="EMBL/GenBank/DDBJ databases">
        <authorList>
            <consortium name="Pathogen Informatics"/>
        </authorList>
    </citation>
    <scope>NUCLEOTIDE SEQUENCE [LARGE SCALE GENOMIC DNA]</scope>
    <source>
        <strain evidence="2 3">NCTC13788</strain>
    </source>
</reference>
<keyword evidence="2" id="KW-0067">ATP-binding</keyword>
<dbReference type="SUPFAM" id="SSF47794">
    <property type="entry name" value="Rad51 N-terminal domain-like"/>
    <property type="match status" value="1"/>
</dbReference>
<dbReference type="InterPro" id="IPR010995">
    <property type="entry name" value="DNA_repair_Rad51/TF_NusA_a-hlx"/>
</dbReference>
<accession>A0A239SWG3</accession>
<protein>
    <submittedName>
        <fullName evidence="2">Superfamily II helicase</fullName>
    </submittedName>
</protein>
<dbReference type="STRING" id="1123308.GCA_000380085_00738"/>
<sequence length="139" mass="15089">MAKKKVNRKKQLRKQMADLRRASQEVVNRAVKSVQETADNVVESAEQVVETVAKNVQEVAGAVVDKVEEAKEAKAAKNLEAFIADFDGVPAARLETFYAAGITSREAFADWTEEALLELSGIGPATLKKLKEAGVVFKG</sequence>
<organism evidence="2 3">
    <name type="scientific">Streptococcus merionis</name>
    <dbReference type="NCBI Taxonomy" id="400065"/>
    <lineage>
        <taxon>Bacteria</taxon>
        <taxon>Bacillati</taxon>
        <taxon>Bacillota</taxon>
        <taxon>Bacilli</taxon>
        <taxon>Lactobacillales</taxon>
        <taxon>Streptococcaceae</taxon>
        <taxon>Streptococcus</taxon>
    </lineage>
</organism>
<feature type="compositionally biased region" description="Basic residues" evidence="1">
    <location>
        <begin position="1"/>
        <end position="13"/>
    </location>
</feature>
<name>A0A239SWG3_9STRE</name>
<dbReference type="Pfam" id="PF14520">
    <property type="entry name" value="HHH_5"/>
    <property type="match status" value="1"/>
</dbReference>
<keyword evidence="3" id="KW-1185">Reference proteome</keyword>
<dbReference type="GO" id="GO:0004386">
    <property type="term" value="F:helicase activity"/>
    <property type="evidence" value="ECO:0007669"/>
    <property type="project" value="UniProtKB-KW"/>
</dbReference>
<evidence type="ECO:0000313" key="3">
    <source>
        <dbReference type="Proteomes" id="UP000215185"/>
    </source>
</evidence>
<dbReference type="AlphaFoldDB" id="A0A239SWG3"/>
<keyword evidence="2" id="KW-0547">Nucleotide-binding</keyword>
<keyword evidence="2" id="KW-0347">Helicase</keyword>
<evidence type="ECO:0000256" key="1">
    <source>
        <dbReference type="SAM" id="MobiDB-lite"/>
    </source>
</evidence>
<feature type="region of interest" description="Disordered" evidence="1">
    <location>
        <begin position="1"/>
        <end position="20"/>
    </location>
</feature>
<keyword evidence="2" id="KW-0378">Hydrolase</keyword>
<evidence type="ECO:0000313" key="2">
    <source>
        <dbReference type="EMBL" id="SNU89666.1"/>
    </source>
</evidence>
<dbReference type="OrthoDB" id="2237275at2"/>